<dbReference type="InterPro" id="IPR016130">
    <property type="entry name" value="Tyr_Pase_AS"/>
</dbReference>
<gene>
    <name evidence="1" type="ORF">EDI28_09745</name>
</gene>
<accession>A0A444JRM4</accession>
<dbReference type="GO" id="GO:0004721">
    <property type="term" value="F:phosphoprotein phosphatase activity"/>
    <property type="evidence" value="ECO:0007669"/>
    <property type="project" value="InterPro"/>
</dbReference>
<organism evidence="1 2">
    <name type="scientific">Photobacterium chitinilyticum</name>
    <dbReference type="NCBI Taxonomy" id="2485123"/>
    <lineage>
        <taxon>Bacteria</taxon>
        <taxon>Pseudomonadati</taxon>
        <taxon>Pseudomonadota</taxon>
        <taxon>Gammaproteobacteria</taxon>
        <taxon>Vibrionales</taxon>
        <taxon>Vibrionaceae</taxon>
        <taxon>Photobacterium</taxon>
    </lineage>
</organism>
<evidence type="ECO:0000313" key="1">
    <source>
        <dbReference type="EMBL" id="RWX55628.1"/>
    </source>
</evidence>
<dbReference type="Proteomes" id="UP000287563">
    <property type="component" value="Unassembled WGS sequence"/>
</dbReference>
<comment type="caution">
    <text evidence="1">The sequence shown here is derived from an EMBL/GenBank/DDBJ whole genome shotgun (WGS) entry which is preliminary data.</text>
</comment>
<reference evidence="1 2" key="1">
    <citation type="submission" date="2018-11" db="EMBL/GenBank/DDBJ databases">
        <title>Photobacterium sp. BEI247 sp. nov., a marine bacterium isolated from Yongle Blue Hole in the South China Sea.</title>
        <authorList>
            <person name="Wang X."/>
        </authorList>
    </citation>
    <scope>NUCLEOTIDE SEQUENCE [LARGE SCALE GENOMIC DNA]</scope>
    <source>
        <strain evidence="2">BEI247</strain>
    </source>
</reference>
<dbReference type="AlphaFoldDB" id="A0A444JRM4"/>
<evidence type="ECO:0000313" key="2">
    <source>
        <dbReference type="Proteomes" id="UP000287563"/>
    </source>
</evidence>
<dbReference type="InterPro" id="IPR026893">
    <property type="entry name" value="Tyr/Ser_Pase_IphP-type"/>
</dbReference>
<dbReference type="SUPFAM" id="SSF52799">
    <property type="entry name" value="(Phosphotyrosine protein) phosphatases II"/>
    <property type="match status" value="1"/>
</dbReference>
<protein>
    <recommendedName>
        <fullName evidence="3">Tyrosine-protein phosphatase</fullName>
    </recommendedName>
</protein>
<evidence type="ECO:0008006" key="3">
    <source>
        <dbReference type="Google" id="ProtNLM"/>
    </source>
</evidence>
<dbReference type="PROSITE" id="PS00383">
    <property type="entry name" value="TYR_PHOSPHATASE_1"/>
    <property type="match status" value="1"/>
</dbReference>
<name>A0A444JRM4_9GAMM</name>
<keyword evidence="2" id="KW-1185">Reference proteome</keyword>
<sequence length="378" mass="42576">MLHYRYKEHDVIFTLPLQGKPLYLVGTFSNWQKQAAFKFEKVESGYVLKKSRNDLNKIGNSGYIEYCLWGEDDSQPLPFIKDYPVGYFFNSQSFDCQGNGGCNYLLLPENINQAELEQIGKDSERSLTVKKTSAEFSSEHTLANFRQVTGGDLAAGVLFRSYHPVIPSRSEHPLLSDIEAQRQQTAMRLLEEHHVRTVINLSETSEELTNFLRLAPLSYYKALWSEGQVKHAPMAYETVYFMSDRDESFNADELGFQTGIQTIIRHIASSPGPYHVHCRLGSDRTGVVVAFLQLLMGAGKAEVEQNYLRTNEMAIGEFRSFRLLEQALYRALGEGCFEAGSLEAGSFGGSSVVKDYLLQLGLPCSVIDRACQHLSCNE</sequence>
<dbReference type="Gene3D" id="3.90.190.10">
    <property type="entry name" value="Protein tyrosine phosphatase superfamily"/>
    <property type="match status" value="1"/>
</dbReference>
<dbReference type="EMBL" id="RJLM01000003">
    <property type="protein sequence ID" value="RWX55628.1"/>
    <property type="molecule type" value="Genomic_DNA"/>
</dbReference>
<dbReference type="InterPro" id="IPR029021">
    <property type="entry name" value="Prot-tyrosine_phosphatase-like"/>
</dbReference>
<dbReference type="Pfam" id="PF13350">
    <property type="entry name" value="Y_phosphatase3"/>
    <property type="match status" value="1"/>
</dbReference>
<proteinExistence type="predicted"/>
<dbReference type="OrthoDB" id="9814896at2"/>
<dbReference type="RefSeq" id="WP_128783652.1">
    <property type="nucleotide sequence ID" value="NZ_RJLM01000003.1"/>
</dbReference>